<gene>
    <name evidence="2" type="ORF">TART1_2716</name>
</gene>
<keyword evidence="1" id="KW-0472">Membrane</keyword>
<keyword evidence="1" id="KW-1133">Transmembrane helix</keyword>
<evidence type="ECO:0000313" key="2">
    <source>
        <dbReference type="EMBL" id="SYZ79840.1"/>
    </source>
</evidence>
<evidence type="ECO:0000256" key="1">
    <source>
        <dbReference type="SAM" id="Phobius"/>
    </source>
</evidence>
<dbReference type="Proteomes" id="UP000262072">
    <property type="component" value="Unassembled WGS sequence"/>
</dbReference>
<dbReference type="EMBL" id="UNRR01000040">
    <property type="protein sequence ID" value="SYZ79840.1"/>
    <property type="molecule type" value="Genomic_DNA"/>
</dbReference>
<keyword evidence="1" id="KW-0812">Transmembrane</keyword>
<sequence length="168" mass="18803">MAKYMFTENEVKKALAIEDFRNISKDKIMEFVSAIPNMDKEVAVKIIEQFPSYAESANNMLTQLNTMCSNAMKENGESQKEVIEAYKKILDDFGELLKKDAITVEERTQITKQMIDIADRISAKDTENKEFLSGITKYGGQIIISALVLGAVILGVNVKGVKIPMIKT</sequence>
<dbReference type="RefSeq" id="WP_119093899.1">
    <property type="nucleotide sequence ID" value="NZ_UNRR01000040.1"/>
</dbReference>
<accession>A0A383THJ7</accession>
<reference evidence="3" key="1">
    <citation type="submission" date="2018-05" db="EMBL/GenBank/DDBJ databases">
        <authorList>
            <person name="Strepis N."/>
        </authorList>
    </citation>
    <scope>NUCLEOTIDE SEQUENCE [LARGE SCALE GENOMIC DNA]</scope>
</reference>
<name>A0A383THJ7_9LACT</name>
<feature type="transmembrane region" description="Helical" evidence="1">
    <location>
        <begin position="138"/>
        <end position="158"/>
    </location>
</feature>
<dbReference type="AlphaFoldDB" id="A0A383THJ7"/>
<organism evidence="2 3">
    <name type="scientific">Trichococcus shcherbakoviae</name>
    <dbReference type="NCBI Taxonomy" id="2094020"/>
    <lineage>
        <taxon>Bacteria</taxon>
        <taxon>Bacillati</taxon>
        <taxon>Bacillota</taxon>
        <taxon>Bacilli</taxon>
        <taxon>Lactobacillales</taxon>
        <taxon>Carnobacteriaceae</taxon>
        <taxon>Trichococcus</taxon>
    </lineage>
</organism>
<dbReference type="OrthoDB" id="4184144at2"/>
<protein>
    <submittedName>
        <fullName evidence="2">Uncharacterized protein</fullName>
    </submittedName>
</protein>
<evidence type="ECO:0000313" key="3">
    <source>
        <dbReference type="Proteomes" id="UP000262072"/>
    </source>
</evidence>
<proteinExistence type="predicted"/>